<dbReference type="Proteomes" id="UP000013126">
    <property type="component" value="Unassembled WGS sequence"/>
</dbReference>
<evidence type="ECO:0000313" key="12">
    <source>
        <dbReference type="Proteomes" id="UP000013126"/>
    </source>
</evidence>
<name>R0AEJ1_9FIRM</name>
<evidence type="ECO:0000256" key="4">
    <source>
        <dbReference type="ARBA" id="ARBA00022475"/>
    </source>
</evidence>
<keyword evidence="5" id="KW-0762">Sugar transport</keyword>
<comment type="caution">
    <text evidence="11">The sequence shown here is derived from an EMBL/GenBank/DDBJ whole genome shotgun (WGS) entry which is preliminary data.</text>
</comment>
<dbReference type="GeneID" id="23113071"/>
<keyword evidence="12" id="KW-1185">Reference proteome</keyword>
<dbReference type="PROSITE" id="PS51257">
    <property type="entry name" value="PROKAR_LIPOPROTEIN"/>
    <property type="match status" value="1"/>
</dbReference>
<dbReference type="InterPro" id="IPR000515">
    <property type="entry name" value="MetI-like"/>
</dbReference>
<dbReference type="PANTHER" id="PTHR32243:SF50">
    <property type="entry name" value="MALTOSE_MALTODEXTRIN TRANSPORT SYSTEM PERMEASE PROTEIN MALG"/>
    <property type="match status" value="1"/>
</dbReference>
<feature type="transmembrane region" description="Helical" evidence="9">
    <location>
        <begin position="12"/>
        <end position="37"/>
    </location>
</feature>
<feature type="transmembrane region" description="Helical" evidence="9">
    <location>
        <begin position="109"/>
        <end position="130"/>
    </location>
</feature>
<dbReference type="SUPFAM" id="SSF161098">
    <property type="entry name" value="MetI-like"/>
    <property type="match status" value="1"/>
</dbReference>
<keyword evidence="6 9" id="KW-0812">Transmembrane</keyword>
<feature type="domain" description="ABC transmembrane type-1" evidence="10">
    <location>
        <begin position="71"/>
        <end position="262"/>
    </location>
</feature>
<dbReference type="Pfam" id="PF00528">
    <property type="entry name" value="BPD_transp_1"/>
    <property type="match status" value="1"/>
</dbReference>
<reference evidence="11 12" key="1">
    <citation type="submission" date="2013-01" db="EMBL/GenBank/DDBJ databases">
        <title>The Genome Sequence of Clostridium bolteae 90A9.</title>
        <authorList>
            <consortium name="The Broad Institute Genome Sequencing Platform"/>
            <person name="Earl A."/>
            <person name="Ward D."/>
            <person name="Feldgarden M."/>
            <person name="Gevers D."/>
            <person name="Courvalin P."/>
            <person name="Lambert T."/>
            <person name="Walker B."/>
            <person name="Young S.K."/>
            <person name="Zeng Q."/>
            <person name="Gargeya S."/>
            <person name="Fitzgerald M."/>
            <person name="Haas B."/>
            <person name="Abouelleil A."/>
            <person name="Alvarado L."/>
            <person name="Arachchi H.M."/>
            <person name="Berlin A.M."/>
            <person name="Chapman S.B."/>
            <person name="Dewar J."/>
            <person name="Goldberg J."/>
            <person name="Griggs A."/>
            <person name="Gujja S."/>
            <person name="Hansen M."/>
            <person name="Howarth C."/>
            <person name="Imamovic A."/>
            <person name="Larimer J."/>
            <person name="McCowan C."/>
            <person name="Murphy C."/>
            <person name="Neiman D."/>
            <person name="Pearson M."/>
            <person name="Priest M."/>
            <person name="Roberts A."/>
            <person name="Saif S."/>
            <person name="Shea T."/>
            <person name="Sisk P."/>
            <person name="Sykes S."/>
            <person name="Wortman J."/>
            <person name="Nusbaum C."/>
            <person name="Birren B."/>
        </authorList>
    </citation>
    <scope>NUCLEOTIDE SEQUENCE [LARGE SCALE GENOMIC DNA]</scope>
    <source>
        <strain evidence="11 12">90A9</strain>
    </source>
</reference>
<evidence type="ECO:0000256" key="9">
    <source>
        <dbReference type="RuleBase" id="RU363032"/>
    </source>
</evidence>
<dbReference type="CDD" id="cd06261">
    <property type="entry name" value="TM_PBP2"/>
    <property type="match status" value="1"/>
</dbReference>
<comment type="similarity">
    <text evidence="2">Belongs to the binding-protein-dependent transport system permease family. MalFG subfamily.</text>
</comment>
<dbReference type="PATRIC" id="fig|997894.4.peg.2098"/>
<evidence type="ECO:0000313" key="11">
    <source>
        <dbReference type="EMBL" id="ENZ50491.1"/>
    </source>
</evidence>
<proteinExistence type="inferred from homology"/>
<protein>
    <recommendedName>
        <fullName evidence="10">ABC transmembrane type-1 domain-containing protein</fullName>
    </recommendedName>
</protein>
<dbReference type="InterPro" id="IPR035906">
    <property type="entry name" value="MetI-like_sf"/>
</dbReference>
<dbReference type="PANTHER" id="PTHR32243">
    <property type="entry name" value="MALTOSE TRANSPORT SYSTEM PERMEASE-RELATED"/>
    <property type="match status" value="1"/>
</dbReference>
<evidence type="ECO:0000256" key="6">
    <source>
        <dbReference type="ARBA" id="ARBA00022692"/>
    </source>
</evidence>
<evidence type="ECO:0000256" key="7">
    <source>
        <dbReference type="ARBA" id="ARBA00022989"/>
    </source>
</evidence>
<dbReference type="GO" id="GO:0005886">
    <property type="term" value="C:plasma membrane"/>
    <property type="evidence" value="ECO:0007669"/>
    <property type="project" value="UniProtKB-SubCell"/>
</dbReference>
<keyword evidence="8 9" id="KW-0472">Membrane</keyword>
<feature type="transmembrane region" description="Helical" evidence="9">
    <location>
        <begin position="77"/>
        <end position="97"/>
    </location>
</feature>
<sequence length="277" mass="30541">MVGGKKRKIKDFLTYAVLILFACIFTLPTAAMVGTAFKGDTRALSDTGLFPARPELTAFRAVLQSDFLLSALNSLKIGLIVTSLCIILAVLAGYALSRYKSRMLGGFQIGLLVLQMFPLMLMLMPLFMIYKKINVIDTHWSLILSYTSLNLPFSIWMLKGFFDTIPYELEESGLIDGCSPAQCLLRLVLPVAMTGIATVAIFTFLNVWNEYTFSNIFVTSQDKLTLTVGLQKYVSKNLNSWGQMMAASTLGIIPSILFLLFAQKHIVQGMTSGAVKG</sequence>
<evidence type="ECO:0000256" key="1">
    <source>
        <dbReference type="ARBA" id="ARBA00004651"/>
    </source>
</evidence>
<evidence type="ECO:0000256" key="5">
    <source>
        <dbReference type="ARBA" id="ARBA00022597"/>
    </source>
</evidence>
<feature type="transmembrane region" description="Helical" evidence="9">
    <location>
        <begin position="183"/>
        <end position="205"/>
    </location>
</feature>
<gene>
    <name evidence="11" type="ORF">HMPREF1085_01972</name>
</gene>
<dbReference type="InterPro" id="IPR050901">
    <property type="entry name" value="BP-dep_ABC_trans_perm"/>
</dbReference>
<dbReference type="PROSITE" id="PS50928">
    <property type="entry name" value="ABC_TM1"/>
    <property type="match status" value="1"/>
</dbReference>
<evidence type="ECO:0000256" key="8">
    <source>
        <dbReference type="ARBA" id="ARBA00023136"/>
    </source>
</evidence>
<organism evidence="11 12">
    <name type="scientific">Enterocloster bolteae 90A9</name>
    <dbReference type="NCBI Taxonomy" id="997894"/>
    <lineage>
        <taxon>Bacteria</taxon>
        <taxon>Bacillati</taxon>
        <taxon>Bacillota</taxon>
        <taxon>Clostridia</taxon>
        <taxon>Lachnospirales</taxon>
        <taxon>Lachnospiraceae</taxon>
        <taxon>Enterocloster</taxon>
    </lineage>
</organism>
<dbReference type="HOGENOM" id="CLU_016047_1_2_9"/>
<dbReference type="RefSeq" id="WP_002575269.1">
    <property type="nucleotide sequence ID" value="NZ_KB851182.1"/>
</dbReference>
<comment type="subcellular location">
    <subcellularLocation>
        <location evidence="1 9">Cell membrane</location>
        <topology evidence="1 9">Multi-pass membrane protein</topology>
    </subcellularLocation>
</comment>
<dbReference type="OrthoDB" id="27560at2"/>
<keyword evidence="3 9" id="KW-0813">Transport</keyword>
<keyword evidence="4" id="KW-1003">Cell membrane</keyword>
<feature type="transmembrane region" description="Helical" evidence="9">
    <location>
        <begin position="241"/>
        <end position="262"/>
    </location>
</feature>
<dbReference type="Gene3D" id="1.10.3720.10">
    <property type="entry name" value="MetI-like"/>
    <property type="match status" value="1"/>
</dbReference>
<evidence type="ECO:0000256" key="2">
    <source>
        <dbReference type="ARBA" id="ARBA00009047"/>
    </source>
</evidence>
<evidence type="ECO:0000259" key="10">
    <source>
        <dbReference type="PROSITE" id="PS50928"/>
    </source>
</evidence>
<evidence type="ECO:0000256" key="3">
    <source>
        <dbReference type="ARBA" id="ARBA00022448"/>
    </source>
</evidence>
<accession>R0AEJ1</accession>
<feature type="transmembrane region" description="Helical" evidence="9">
    <location>
        <begin position="142"/>
        <end position="162"/>
    </location>
</feature>
<dbReference type="AlphaFoldDB" id="R0AEJ1"/>
<keyword evidence="7 9" id="KW-1133">Transmembrane helix</keyword>
<dbReference type="GO" id="GO:0055085">
    <property type="term" value="P:transmembrane transport"/>
    <property type="evidence" value="ECO:0007669"/>
    <property type="project" value="InterPro"/>
</dbReference>
<dbReference type="EMBL" id="AGYH01000005">
    <property type="protein sequence ID" value="ENZ50491.1"/>
    <property type="molecule type" value="Genomic_DNA"/>
</dbReference>